<evidence type="ECO:0000313" key="9">
    <source>
        <dbReference type="EMBL" id="PWJ47495.1"/>
    </source>
</evidence>
<dbReference type="SUPFAM" id="SSF51905">
    <property type="entry name" value="FAD/NAD(P)-binding domain"/>
    <property type="match status" value="2"/>
</dbReference>
<evidence type="ECO:0000256" key="4">
    <source>
        <dbReference type="ARBA" id="ARBA00022827"/>
    </source>
</evidence>
<name>A0A315ZPD5_9ACTN</name>
<dbReference type="GO" id="GO:0050660">
    <property type="term" value="F:flavin adenine dinucleotide binding"/>
    <property type="evidence" value="ECO:0007669"/>
    <property type="project" value="InterPro"/>
</dbReference>
<keyword evidence="6" id="KW-0560">Oxidoreductase</keyword>
<keyword evidence="7" id="KW-0503">Monooxygenase</keyword>
<dbReference type="InterPro" id="IPR029058">
    <property type="entry name" value="AB_hydrolase_fold"/>
</dbReference>
<evidence type="ECO:0000313" key="10">
    <source>
        <dbReference type="Proteomes" id="UP000245469"/>
    </source>
</evidence>
<protein>
    <submittedName>
        <fullName evidence="9">Cation diffusion facilitator CzcD-associated flavoprotein CzcO</fullName>
    </submittedName>
</protein>
<evidence type="ECO:0000259" key="8">
    <source>
        <dbReference type="Pfam" id="PF00561"/>
    </source>
</evidence>
<dbReference type="InterPro" id="IPR051820">
    <property type="entry name" value="FAD-binding_MO"/>
</dbReference>
<dbReference type="EMBL" id="QGDQ01000037">
    <property type="protein sequence ID" value="PWJ47495.1"/>
    <property type="molecule type" value="Genomic_DNA"/>
</dbReference>
<dbReference type="InterPro" id="IPR036188">
    <property type="entry name" value="FAD/NAD-bd_sf"/>
</dbReference>
<dbReference type="PANTHER" id="PTHR43872">
    <property type="entry name" value="MONOOXYGENASE, PUTATIVE (AFU_ORTHOLOGUE AFUA_8G02570)-RELATED"/>
    <property type="match status" value="1"/>
</dbReference>
<evidence type="ECO:0000256" key="3">
    <source>
        <dbReference type="ARBA" id="ARBA00022630"/>
    </source>
</evidence>
<keyword evidence="3" id="KW-0285">Flavoprotein</keyword>
<dbReference type="InterPro" id="IPR000073">
    <property type="entry name" value="AB_hydrolase_1"/>
</dbReference>
<evidence type="ECO:0000256" key="6">
    <source>
        <dbReference type="ARBA" id="ARBA00023002"/>
    </source>
</evidence>
<keyword evidence="4" id="KW-0274">FAD</keyword>
<evidence type="ECO:0000256" key="7">
    <source>
        <dbReference type="ARBA" id="ARBA00023033"/>
    </source>
</evidence>
<dbReference type="GO" id="GO:0050661">
    <property type="term" value="F:NADP binding"/>
    <property type="evidence" value="ECO:0007669"/>
    <property type="project" value="InterPro"/>
</dbReference>
<dbReference type="Proteomes" id="UP000245469">
    <property type="component" value="Unassembled WGS sequence"/>
</dbReference>
<dbReference type="PANTHER" id="PTHR43872:SF1">
    <property type="entry name" value="MONOOXYGENASE, PUTATIVE (AFU_ORTHOLOGUE AFUA_8G02570)-RELATED"/>
    <property type="match status" value="1"/>
</dbReference>
<dbReference type="Pfam" id="PF00561">
    <property type="entry name" value="Abhydrolase_1"/>
    <property type="match status" value="1"/>
</dbReference>
<dbReference type="SUPFAM" id="SSF53474">
    <property type="entry name" value="alpha/beta-Hydrolases"/>
    <property type="match status" value="1"/>
</dbReference>
<comment type="similarity">
    <text evidence="2">Belongs to the FAD-binding monooxygenase family.</text>
</comment>
<dbReference type="InterPro" id="IPR020946">
    <property type="entry name" value="Flavin_mOase-like"/>
</dbReference>
<organism evidence="9 10">
    <name type="scientific">Quadrisphaera granulorum</name>
    <dbReference type="NCBI Taxonomy" id="317664"/>
    <lineage>
        <taxon>Bacteria</taxon>
        <taxon>Bacillati</taxon>
        <taxon>Actinomycetota</taxon>
        <taxon>Actinomycetes</taxon>
        <taxon>Kineosporiales</taxon>
        <taxon>Kineosporiaceae</taxon>
        <taxon>Quadrisphaera</taxon>
    </lineage>
</organism>
<dbReference type="FunFam" id="3.50.50.60:FF:000228">
    <property type="entry name" value="FAD-containing monooxygenase EthA"/>
    <property type="match status" value="1"/>
</dbReference>
<dbReference type="PRINTS" id="PR00411">
    <property type="entry name" value="PNDRDTASEI"/>
</dbReference>
<dbReference type="Pfam" id="PF00743">
    <property type="entry name" value="FMO-like"/>
    <property type="match status" value="1"/>
</dbReference>
<dbReference type="Gene3D" id="3.50.50.60">
    <property type="entry name" value="FAD/NAD(P)-binding domain"/>
    <property type="match status" value="2"/>
</dbReference>
<reference evidence="9 10" key="1">
    <citation type="submission" date="2018-03" db="EMBL/GenBank/DDBJ databases">
        <title>Genomic Encyclopedia of Archaeal and Bacterial Type Strains, Phase II (KMG-II): from individual species to whole genera.</title>
        <authorList>
            <person name="Goeker M."/>
        </authorList>
    </citation>
    <scope>NUCLEOTIDE SEQUENCE [LARGE SCALE GENOMIC DNA]</scope>
    <source>
        <strain evidence="9 10">DSM 44889</strain>
    </source>
</reference>
<dbReference type="Gene3D" id="3.40.50.1820">
    <property type="entry name" value="alpha/beta hydrolase"/>
    <property type="match status" value="1"/>
</dbReference>
<comment type="cofactor">
    <cofactor evidence="1">
        <name>FAD</name>
        <dbReference type="ChEBI" id="CHEBI:57692"/>
    </cofactor>
</comment>
<sequence>MVTPETVTPPPTSPPRPVEHLDVVVIGAGVSGIGAGHYLATELPATTFAILEARGASGGTWDLFRYPGIRSDSDLSTFGYDFKPWTDEQSIADGPRILQYLREAASDSGLDEKIRYHHRVVELAWSSETARWTVTVERTSQQTSQRIQLTARWVFAGTGYYRYDAGYTPQLPGLDKFRATAGNTVVHPQHWPEGLDLTGRRVVVVGSGATAITLVPALAQTAAHVTMLQRTPTYVMPVPRSDALGARLRTVLGDERGAALTRRKSVAMQRLVWQFSQRHPRTARAIYRRVVTRQLPAGYDVATHFDPPYDPWDQRVCASPDGDFFTAIRSGAASVVTGRIDTFDATGVRLVGGERVEADVVVTATGLSLQLFGGARITVDGEPVVLSERLAYKGLMLAGVPNLVFSIGYTNASWTLKVGLVGEHFVRLLRHMDAHGYDTARPVPADPHQPTRPYLDFSAGYVLRALDEMPKQGSRPPWTTATDYRSDVALLRHGSVVDPELSLTSLRRPSQDRFVELPAGPRICFRDTADSPGSVEDDDERREVVLLVAGLGQDLTAWPDAFVDGLVARGLRVVRLDNRDIGRSSRICAPAPGLLRQLFRRPRADAYDLVDMAADAVGVLDHLGIERAHVVGQSLGGMIAQVLAARRPDRVASLTSIYSTTGAAAVGGAARSTLWRLRHAPATTVEVAVERHLGMMRHLAGTGFPLDGDAAAAEEARARGAWERGGGPASRIGPARQIQAIAASGDRTAELAWVSAPTLVIHGDRDVMVDPSGGAATAAAISGARHVVIPGVGHHLAPGLVERLVSLIADHVAAASSSRLEGAQQ</sequence>
<dbReference type="GO" id="GO:0004499">
    <property type="term" value="F:N,N-dimethylaniline monooxygenase activity"/>
    <property type="evidence" value="ECO:0007669"/>
    <property type="project" value="InterPro"/>
</dbReference>
<comment type="caution">
    <text evidence="9">The sequence shown here is derived from an EMBL/GenBank/DDBJ whole genome shotgun (WGS) entry which is preliminary data.</text>
</comment>
<gene>
    <name evidence="9" type="ORF">BXY45_13738</name>
</gene>
<keyword evidence="5" id="KW-0521">NADP</keyword>
<proteinExistence type="inferred from homology"/>
<evidence type="ECO:0000256" key="5">
    <source>
        <dbReference type="ARBA" id="ARBA00022857"/>
    </source>
</evidence>
<evidence type="ECO:0000256" key="2">
    <source>
        <dbReference type="ARBA" id="ARBA00010139"/>
    </source>
</evidence>
<keyword evidence="10" id="KW-1185">Reference proteome</keyword>
<dbReference type="AlphaFoldDB" id="A0A315ZPD5"/>
<accession>A0A315ZPD5</accession>
<feature type="domain" description="AB hydrolase-1" evidence="8">
    <location>
        <begin position="544"/>
        <end position="795"/>
    </location>
</feature>
<evidence type="ECO:0000256" key="1">
    <source>
        <dbReference type="ARBA" id="ARBA00001974"/>
    </source>
</evidence>